<comment type="caution">
    <text evidence="1">The sequence shown here is derived from an EMBL/GenBank/DDBJ whole genome shotgun (WGS) entry which is preliminary data.</text>
</comment>
<dbReference type="OrthoDB" id="766293at2"/>
<dbReference type="Proteomes" id="UP000295620">
    <property type="component" value="Unassembled WGS sequence"/>
</dbReference>
<proteinExistence type="predicted"/>
<reference evidence="1 2" key="1">
    <citation type="submission" date="2019-03" db="EMBL/GenBank/DDBJ databases">
        <title>Genomic Encyclopedia of Archaeal and Bacterial Type Strains, Phase II (KMG-II): from individual species to whole genera.</title>
        <authorList>
            <person name="Goeker M."/>
        </authorList>
    </citation>
    <scope>NUCLEOTIDE SEQUENCE [LARGE SCALE GENOMIC DNA]</scope>
    <source>
        <strain evidence="1 2">DSM 19035</strain>
    </source>
</reference>
<sequence length="124" mass="14094">MMTLYSKHFDLTTAAPKNLLDDSAASAVWLKKEIDQSGALEKLILDYEYGKGKIQNVSIIPDTIMFTEKGRGRFKAGYDINEYSLCAAIDYIGENKMDITFDIDDKKNQLFLSGENRIERVDEL</sequence>
<accession>A0A4R6T240</accession>
<gene>
    <name evidence="1" type="ORF">ATK78_0509</name>
</gene>
<evidence type="ECO:0000313" key="2">
    <source>
        <dbReference type="Proteomes" id="UP000295620"/>
    </source>
</evidence>
<organism evidence="1 2">
    <name type="scientific">Pedobacter metabolipauper</name>
    <dbReference type="NCBI Taxonomy" id="425513"/>
    <lineage>
        <taxon>Bacteria</taxon>
        <taxon>Pseudomonadati</taxon>
        <taxon>Bacteroidota</taxon>
        <taxon>Sphingobacteriia</taxon>
        <taxon>Sphingobacteriales</taxon>
        <taxon>Sphingobacteriaceae</taxon>
        <taxon>Pedobacter</taxon>
    </lineage>
</organism>
<keyword evidence="2" id="KW-1185">Reference proteome</keyword>
<dbReference type="EMBL" id="SNYC01000003">
    <property type="protein sequence ID" value="TDQ11391.1"/>
    <property type="molecule type" value="Genomic_DNA"/>
</dbReference>
<dbReference type="RefSeq" id="WP_133574467.1">
    <property type="nucleotide sequence ID" value="NZ_SNYC01000003.1"/>
</dbReference>
<protein>
    <submittedName>
        <fullName evidence="1">Uncharacterized protein</fullName>
    </submittedName>
</protein>
<evidence type="ECO:0000313" key="1">
    <source>
        <dbReference type="EMBL" id="TDQ11391.1"/>
    </source>
</evidence>
<name>A0A4R6T240_9SPHI</name>
<dbReference type="AlphaFoldDB" id="A0A4R6T240"/>